<feature type="domain" description="Condensin-2 complex subunit H2 C-terminal" evidence="2">
    <location>
        <begin position="213"/>
        <end position="339"/>
    </location>
</feature>
<dbReference type="GO" id="GO:0051306">
    <property type="term" value="P:mitotic sister chromatid separation"/>
    <property type="evidence" value="ECO:0007669"/>
    <property type="project" value="TreeGrafter"/>
</dbReference>
<dbReference type="AlphaFoldDB" id="A0AAD5MP21"/>
<dbReference type="InterPro" id="IPR031739">
    <property type="entry name" value="Ncaph2"/>
</dbReference>
<sequence>MLLDPYEVFHLKAKPVETIERFTRSTAVAARMEKAEKKNTTFQKRTMETNDYIKEHFYMRKKHKTIKGTIGLQTDALYRFIIAASKRRAEAKRKRAARGAKPLVEVNHNGDEIDDGIFQCDDDDDCDDGDGGLVQIGPVDIENIPPDNKETAPDEKKENPLPRRPTIETLLFGDFDDDDLDNSINVESLYGGCESIGQTHPMDENQAAAYTLLEILHKHMLKFWSAAEELTSDLHVRVQEWEDTMLPILEEEEVRKEFDIHEYGNELLAMFREVGEVKTINELLAGRQGYEFSRYVLACLMMANTYNVRVEGDVRVDDKGRRSSTIKVTLLKKDRHHEIFDKEGAL</sequence>
<organism evidence="3 4">
    <name type="scientific">Parelaphostrongylus tenuis</name>
    <name type="common">Meningeal worm</name>
    <dbReference type="NCBI Taxonomy" id="148309"/>
    <lineage>
        <taxon>Eukaryota</taxon>
        <taxon>Metazoa</taxon>
        <taxon>Ecdysozoa</taxon>
        <taxon>Nematoda</taxon>
        <taxon>Chromadorea</taxon>
        <taxon>Rhabditida</taxon>
        <taxon>Rhabditina</taxon>
        <taxon>Rhabditomorpha</taxon>
        <taxon>Strongyloidea</taxon>
        <taxon>Metastrongylidae</taxon>
        <taxon>Parelaphostrongylus</taxon>
    </lineage>
</organism>
<dbReference type="InterPro" id="IPR031737">
    <property type="entry name" value="CNDH2_C"/>
</dbReference>
<accession>A0AAD5MP21</accession>
<protein>
    <recommendedName>
        <fullName evidence="2">Condensin-2 complex subunit H2 C-terminal domain-containing protein</fullName>
    </recommendedName>
</protein>
<reference evidence="3" key="1">
    <citation type="submission" date="2021-06" db="EMBL/GenBank/DDBJ databases">
        <title>Parelaphostrongylus tenuis whole genome reference sequence.</title>
        <authorList>
            <person name="Garwood T.J."/>
            <person name="Larsen P.A."/>
            <person name="Fountain-Jones N.M."/>
            <person name="Garbe J.R."/>
            <person name="Macchietto M.G."/>
            <person name="Kania S.A."/>
            <person name="Gerhold R.W."/>
            <person name="Richards J.E."/>
            <person name="Wolf T.M."/>
        </authorList>
    </citation>
    <scope>NUCLEOTIDE SEQUENCE</scope>
    <source>
        <strain evidence="3">MNPRO001-30</strain>
        <tissue evidence="3">Meninges</tissue>
    </source>
</reference>
<dbReference type="Pfam" id="PF16858">
    <property type="entry name" value="CNDH2_C"/>
    <property type="match status" value="1"/>
</dbReference>
<dbReference type="GO" id="GO:0003682">
    <property type="term" value="F:chromatin binding"/>
    <property type="evidence" value="ECO:0007669"/>
    <property type="project" value="TreeGrafter"/>
</dbReference>
<dbReference type="EMBL" id="JAHQIW010001010">
    <property type="protein sequence ID" value="KAJ1351124.1"/>
    <property type="molecule type" value="Genomic_DNA"/>
</dbReference>
<feature type="compositionally biased region" description="Basic and acidic residues" evidence="1">
    <location>
        <begin position="147"/>
        <end position="161"/>
    </location>
</feature>
<dbReference type="PANTHER" id="PTHR14324">
    <property type="entry name" value="CONDENSIN-2 COMPLEX SUBUNIT H2"/>
    <property type="match status" value="1"/>
</dbReference>
<evidence type="ECO:0000313" key="3">
    <source>
        <dbReference type="EMBL" id="KAJ1351124.1"/>
    </source>
</evidence>
<dbReference type="GO" id="GO:0010032">
    <property type="term" value="P:meiotic chromosome condensation"/>
    <property type="evidence" value="ECO:0007669"/>
    <property type="project" value="TreeGrafter"/>
</dbReference>
<dbReference type="PANTHER" id="PTHR14324:SF3">
    <property type="entry name" value="CONDENSIN-2 COMPLEX SUBUNIT H2"/>
    <property type="match status" value="1"/>
</dbReference>
<comment type="caution">
    <text evidence="3">The sequence shown here is derived from an EMBL/GenBank/DDBJ whole genome shotgun (WGS) entry which is preliminary data.</text>
</comment>
<evidence type="ECO:0000256" key="1">
    <source>
        <dbReference type="SAM" id="MobiDB-lite"/>
    </source>
</evidence>
<dbReference type="Proteomes" id="UP001196413">
    <property type="component" value="Unassembled WGS sequence"/>
</dbReference>
<name>A0AAD5MP21_PARTN</name>
<evidence type="ECO:0000259" key="2">
    <source>
        <dbReference type="Pfam" id="PF16858"/>
    </source>
</evidence>
<gene>
    <name evidence="3" type="ORF">KIN20_007074</name>
</gene>
<keyword evidence="4" id="KW-1185">Reference proteome</keyword>
<feature type="region of interest" description="Disordered" evidence="1">
    <location>
        <begin position="136"/>
        <end position="163"/>
    </location>
</feature>
<dbReference type="GO" id="GO:0000796">
    <property type="term" value="C:condensin complex"/>
    <property type="evidence" value="ECO:0007669"/>
    <property type="project" value="TreeGrafter"/>
</dbReference>
<evidence type="ECO:0000313" key="4">
    <source>
        <dbReference type="Proteomes" id="UP001196413"/>
    </source>
</evidence>
<dbReference type="GO" id="GO:0005634">
    <property type="term" value="C:nucleus"/>
    <property type="evidence" value="ECO:0007669"/>
    <property type="project" value="TreeGrafter"/>
</dbReference>
<proteinExistence type="predicted"/>